<dbReference type="RefSeq" id="WP_071649235.1">
    <property type="nucleotide sequence ID" value="NZ_CP017962.1"/>
</dbReference>
<dbReference type="KEGG" id="vhl:BME96_12575"/>
<reference evidence="1 2" key="1">
    <citation type="submission" date="2016-11" db="EMBL/GenBank/DDBJ databases">
        <title>Complete genome sequencing of Virgibacillus halodenitrificans PDB-F2.</title>
        <authorList>
            <person name="Sun Z."/>
            <person name="Zhou Y."/>
            <person name="Li H."/>
        </authorList>
    </citation>
    <scope>NUCLEOTIDE SEQUENCE [LARGE SCALE GENOMIC DNA]</scope>
    <source>
        <strain evidence="1 2">PDB-F2</strain>
    </source>
</reference>
<gene>
    <name evidence="1" type="ORF">BME96_12575</name>
</gene>
<dbReference type="AlphaFoldDB" id="A0AAC9J152"/>
<accession>A0AAC9J152</accession>
<sequence>MTNKSKLRGHEIEFTNGIWIYSDTKEPTVNNERDCGHCGLSNTTEGHDGCLGALRGVMNACCGHGNINEAYVQFDDGVIVRKMNAMRAIDKLLDGE</sequence>
<dbReference type="GeneID" id="71515238"/>
<evidence type="ECO:0000313" key="2">
    <source>
        <dbReference type="Proteomes" id="UP000182945"/>
    </source>
</evidence>
<name>A0AAC9J152_VIRHA</name>
<dbReference type="EMBL" id="CP017962">
    <property type="protein sequence ID" value="APC48975.1"/>
    <property type="molecule type" value="Genomic_DNA"/>
</dbReference>
<evidence type="ECO:0000313" key="1">
    <source>
        <dbReference type="EMBL" id="APC48975.1"/>
    </source>
</evidence>
<organism evidence="1 2">
    <name type="scientific">Virgibacillus halodenitrificans</name>
    <name type="common">Bacillus halodenitrificans</name>
    <dbReference type="NCBI Taxonomy" id="1482"/>
    <lineage>
        <taxon>Bacteria</taxon>
        <taxon>Bacillati</taxon>
        <taxon>Bacillota</taxon>
        <taxon>Bacilli</taxon>
        <taxon>Bacillales</taxon>
        <taxon>Bacillaceae</taxon>
        <taxon>Virgibacillus</taxon>
    </lineage>
</organism>
<protein>
    <submittedName>
        <fullName evidence="1">Uncharacterized protein</fullName>
    </submittedName>
</protein>
<proteinExistence type="predicted"/>
<dbReference type="Proteomes" id="UP000182945">
    <property type="component" value="Chromosome"/>
</dbReference>